<proteinExistence type="predicted"/>
<keyword evidence="1" id="KW-1133">Transmembrane helix</keyword>
<evidence type="ECO:0000313" key="3">
    <source>
        <dbReference type="Proteomes" id="UP001257914"/>
    </source>
</evidence>
<accession>A0ABU3QYK5</accession>
<dbReference type="RefSeq" id="WP_315946232.1">
    <property type="nucleotide sequence ID" value="NZ_JAWCUA010000003.1"/>
</dbReference>
<sequence length="82" mass="8918">MTEISTTFLDLALSKKVARSALKVSILVGSLLALINHGAAFVNMEFSSDRIAQVLLTYLVPYCVSTYSSVKAIQGHTEKIQD</sequence>
<dbReference type="EMBL" id="JAWCUA010000003">
    <property type="protein sequence ID" value="MDU0112516.1"/>
    <property type="molecule type" value="Genomic_DNA"/>
</dbReference>
<comment type="caution">
    <text evidence="2">The sequence shown here is derived from an EMBL/GenBank/DDBJ whole genome shotgun (WGS) entry which is preliminary data.</text>
</comment>
<dbReference type="InterPro" id="IPR047700">
    <property type="entry name" value="NrtS-like"/>
</dbReference>
<feature type="transmembrane region" description="Helical" evidence="1">
    <location>
        <begin position="21"/>
        <end position="39"/>
    </location>
</feature>
<evidence type="ECO:0000313" key="2">
    <source>
        <dbReference type="EMBL" id="MDU0112516.1"/>
    </source>
</evidence>
<organism evidence="2 3">
    <name type="scientific">Psychrosphaera aquimarina</name>
    <dbReference type="NCBI Taxonomy" id="2044854"/>
    <lineage>
        <taxon>Bacteria</taxon>
        <taxon>Pseudomonadati</taxon>
        <taxon>Pseudomonadota</taxon>
        <taxon>Gammaproteobacteria</taxon>
        <taxon>Alteromonadales</taxon>
        <taxon>Pseudoalteromonadaceae</taxon>
        <taxon>Psychrosphaera</taxon>
    </lineage>
</organism>
<feature type="transmembrane region" description="Helical" evidence="1">
    <location>
        <begin position="51"/>
        <end position="70"/>
    </location>
</feature>
<reference evidence="2 3" key="1">
    <citation type="submission" date="2023-10" db="EMBL/GenBank/DDBJ databases">
        <title>Psychrosphaera aquimaarina strain SW33 isolated from seawater.</title>
        <authorList>
            <person name="Bayburt H."/>
            <person name="Kim J.M."/>
            <person name="Choi B.J."/>
            <person name="Jeon C.O."/>
        </authorList>
    </citation>
    <scope>NUCLEOTIDE SEQUENCE [LARGE SCALE GENOMIC DNA]</scope>
    <source>
        <strain evidence="2 3">KCTC 52743</strain>
    </source>
</reference>
<keyword evidence="1" id="KW-0472">Membrane</keyword>
<gene>
    <name evidence="2" type="primary">nrtS</name>
    <name evidence="2" type="ORF">RT723_05765</name>
</gene>
<evidence type="ECO:0000256" key="1">
    <source>
        <dbReference type="SAM" id="Phobius"/>
    </source>
</evidence>
<keyword evidence="1" id="KW-0812">Transmembrane</keyword>
<dbReference type="NCBIfam" id="NF038050">
    <property type="entry name" value="NrtS"/>
    <property type="match status" value="1"/>
</dbReference>
<dbReference type="Proteomes" id="UP001257914">
    <property type="component" value="Unassembled WGS sequence"/>
</dbReference>
<name>A0ABU3QYK5_9GAMM</name>
<protein>
    <submittedName>
        <fullName evidence="2">Nitrate/nitrite transporter NrtS</fullName>
    </submittedName>
</protein>
<keyword evidence="3" id="KW-1185">Reference proteome</keyword>